<dbReference type="Pfam" id="PF23559">
    <property type="entry name" value="WHD_DRP"/>
    <property type="match status" value="1"/>
</dbReference>
<dbReference type="PROSITE" id="PS51450">
    <property type="entry name" value="LRR"/>
    <property type="match status" value="1"/>
</dbReference>
<comment type="similarity">
    <text evidence="1">Belongs to the disease resistance NB-LRR family.</text>
</comment>
<dbReference type="InterPro" id="IPR032675">
    <property type="entry name" value="LRR_dom_sf"/>
</dbReference>
<evidence type="ECO:0000313" key="10">
    <source>
        <dbReference type="EMBL" id="MCD7467762.1"/>
    </source>
</evidence>
<reference evidence="10 11" key="1">
    <citation type="journal article" date="2021" name="BMC Genomics">
        <title>Datura genome reveals duplications of psychoactive alkaloid biosynthetic genes and high mutation rate following tissue culture.</title>
        <authorList>
            <person name="Rajewski A."/>
            <person name="Carter-House D."/>
            <person name="Stajich J."/>
            <person name="Litt A."/>
        </authorList>
    </citation>
    <scope>NUCLEOTIDE SEQUENCE [LARGE SCALE GENOMIC DNA]</scope>
    <source>
        <strain evidence="10">AR-01</strain>
    </source>
</reference>
<dbReference type="Gene3D" id="3.80.10.10">
    <property type="entry name" value="Ribonuclease Inhibitor"/>
    <property type="match status" value="3"/>
</dbReference>
<evidence type="ECO:0000256" key="4">
    <source>
        <dbReference type="ARBA" id="ARBA00022741"/>
    </source>
</evidence>
<evidence type="ECO:0000256" key="6">
    <source>
        <dbReference type="ARBA" id="ARBA00022840"/>
    </source>
</evidence>
<proteinExistence type="inferred from homology"/>
<evidence type="ECO:0000259" key="7">
    <source>
        <dbReference type="Pfam" id="PF00931"/>
    </source>
</evidence>
<dbReference type="EMBL" id="JACEIK010001267">
    <property type="protein sequence ID" value="MCD7467762.1"/>
    <property type="molecule type" value="Genomic_DNA"/>
</dbReference>
<feature type="domain" description="NB-ARC" evidence="7">
    <location>
        <begin position="30"/>
        <end position="186"/>
    </location>
</feature>
<evidence type="ECO:0000256" key="3">
    <source>
        <dbReference type="ARBA" id="ARBA00022737"/>
    </source>
</evidence>
<dbReference type="Pfam" id="PF25019">
    <property type="entry name" value="LRR_R13L1-DRL21"/>
    <property type="match status" value="1"/>
</dbReference>
<feature type="domain" description="R13L1/DRL21-like LRR repeat region" evidence="9">
    <location>
        <begin position="526"/>
        <end position="652"/>
    </location>
</feature>
<dbReference type="Proteomes" id="UP000823775">
    <property type="component" value="Unassembled WGS sequence"/>
</dbReference>
<dbReference type="Gene3D" id="1.10.8.430">
    <property type="entry name" value="Helical domain of apoptotic protease-activating factors"/>
    <property type="match status" value="1"/>
</dbReference>
<dbReference type="SUPFAM" id="SSF52058">
    <property type="entry name" value="L domain-like"/>
    <property type="match status" value="2"/>
</dbReference>
<evidence type="ECO:0000259" key="9">
    <source>
        <dbReference type="Pfam" id="PF25019"/>
    </source>
</evidence>
<organism evidence="10 11">
    <name type="scientific">Datura stramonium</name>
    <name type="common">Jimsonweed</name>
    <name type="synonym">Common thornapple</name>
    <dbReference type="NCBI Taxonomy" id="4076"/>
    <lineage>
        <taxon>Eukaryota</taxon>
        <taxon>Viridiplantae</taxon>
        <taxon>Streptophyta</taxon>
        <taxon>Embryophyta</taxon>
        <taxon>Tracheophyta</taxon>
        <taxon>Spermatophyta</taxon>
        <taxon>Magnoliopsida</taxon>
        <taxon>eudicotyledons</taxon>
        <taxon>Gunneridae</taxon>
        <taxon>Pentapetalae</taxon>
        <taxon>asterids</taxon>
        <taxon>lamiids</taxon>
        <taxon>Solanales</taxon>
        <taxon>Solanaceae</taxon>
        <taxon>Solanoideae</taxon>
        <taxon>Datureae</taxon>
        <taxon>Datura</taxon>
    </lineage>
</organism>
<dbReference type="InterPro" id="IPR001611">
    <property type="entry name" value="Leu-rich_rpt"/>
</dbReference>
<dbReference type="Gene3D" id="3.40.50.300">
    <property type="entry name" value="P-loop containing nucleotide triphosphate hydrolases"/>
    <property type="match status" value="1"/>
</dbReference>
<keyword evidence="6" id="KW-0067">ATP-binding</keyword>
<feature type="domain" description="Disease resistance protein winged helix" evidence="8">
    <location>
        <begin position="270"/>
        <end position="335"/>
    </location>
</feature>
<name>A0ABS8TB13_DATST</name>
<keyword evidence="3" id="KW-0677">Repeat</keyword>
<evidence type="ECO:0000313" key="11">
    <source>
        <dbReference type="Proteomes" id="UP000823775"/>
    </source>
</evidence>
<dbReference type="InterPro" id="IPR027417">
    <property type="entry name" value="P-loop_NTPase"/>
</dbReference>
<dbReference type="InterPro" id="IPR036388">
    <property type="entry name" value="WH-like_DNA-bd_sf"/>
</dbReference>
<evidence type="ECO:0000256" key="5">
    <source>
        <dbReference type="ARBA" id="ARBA00022821"/>
    </source>
</evidence>
<gene>
    <name evidence="10" type="ORF">HAX54_005381</name>
</gene>
<keyword evidence="4" id="KW-0547">Nucleotide-binding</keyword>
<evidence type="ECO:0000256" key="2">
    <source>
        <dbReference type="ARBA" id="ARBA00022614"/>
    </source>
</evidence>
<sequence>MEIGLAVGGAFLSSALNVLFDRLAPQDASGKNLTVLPIVGMGGVGKTTLAKAVYNDKKVKERFGLKAWICVSEPYDALRITKGLLQEIGSFDLKVDDNLNQLQVKLKESLKGKKFLIVLDDVWNDNYVEWDDLRNTFLQGDKGSNIIVTTRKENVALMMGSGAINVGILSNEASWALFKRHSLENRDPEEHPELEEVGKQIAHKCKGLPLALKALAGILRSKSEVDEWRDILTSEIWELPSRSNGILPALMLSYCDLPAHLKQCFAYCAIYPKDYQICKDQVIHLWIANGLVQQSHSGNQYFLELRSRSLFERVRRSSTRDVEEFSMHDLVNDLAQMASSKLCIRLEENEGSQMLKQSRHMSYSMGKGDFGKLKPLSESEKLRTLLPINIRGAGYMLNLSKRVLHNILPRLTSLRALSLSQYEIVELPDALFIKLKLLRFLDLSQTKIKKLPDLICVLYNLETLLLSYCTFLEVLPPQMEKLINLRHLDISNTSLLKMPLHLSKLKSLQVLVGAEFSIGGHGGMRMEDLGELRNLYGSLSILDLQNVVDGREALKAIMREKERVEMLSLVWGESIADNSQTERDILDELHPHTNIKKLQIIGYRGTKFPNWLADPSFLKLLVQLSLSNCKDCDSLPALGQLPSLKFLSIGRMHGITEVTEEFYGSSSSKKPFNSLEELKFEEMSEWKRWHLLGKGEFPTLQNLSIKNCPKLMGKLPENLSSLTTLTISSCPELNLEKPIQLSCLKSFDVGGSPKVGVLFDDAELFTSQLAGMKQIDELYIRDCNSLTSLPISILPSTLEKICVSGCRKLKLETSVGVMISSKECDYISHEMVPSARGLYLKMCHNLTRFLIPTGTESLDIYICENLERLSVACGTQMNSLDIYKCKKLKWLPERMQELLPSLNYLKLDRCPEIESFPEGGLPFSLQDLVIWNCNKLVNGRKEWRLQRLPRLTELSIYHDGSDEEIVSDENWELPSSIRRLHISNLKTLSSQFLKSLTSLELLYIGNLPQIQSLLEQGLPSSLSKLYLKDHHELHSLPTESLQHLTSLQCLSISSCSQLQSLAESALPSSLSVLAILHCPLLKPLLEFDKGEHWPNIAHISTIRIDEEYL</sequence>
<accession>A0ABS8TB13</accession>
<dbReference type="PANTHER" id="PTHR36766">
    <property type="entry name" value="PLANT BROAD-SPECTRUM MILDEW RESISTANCE PROTEIN RPW8"/>
    <property type="match status" value="1"/>
</dbReference>
<keyword evidence="2" id="KW-0433">Leucine-rich repeat</keyword>
<dbReference type="Gene3D" id="1.10.10.10">
    <property type="entry name" value="Winged helix-like DNA-binding domain superfamily/Winged helix DNA-binding domain"/>
    <property type="match status" value="1"/>
</dbReference>
<keyword evidence="11" id="KW-1185">Reference proteome</keyword>
<dbReference type="PANTHER" id="PTHR36766:SF45">
    <property type="entry name" value="NB-ARC DOMAIN-CONTAINING PROTEIN"/>
    <property type="match status" value="1"/>
</dbReference>
<dbReference type="InterPro" id="IPR056789">
    <property type="entry name" value="LRR_R13L1-DRL21"/>
</dbReference>
<comment type="caution">
    <text evidence="10">The sequence shown here is derived from an EMBL/GenBank/DDBJ whole genome shotgun (WGS) entry which is preliminary data.</text>
</comment>
<dbReference type="SUPFAM" id="SSF52540">
    <property type="entry name" value="P-loop containing nucleoside triphosphate hydrolases"/>
    <property type="match status" value="1"/>
</dbReference>
<protein>
    <submittedName>
        <fullName evidence="10">Uncharacterized protein</fullName>
    </submittedName>
</protein>
<dbReference type="Pfam" id="PF00931">
    <property type="entry name" value="NB-ARC"/>
    <property type="match status" value="1"/>
</dbReference>
<evidence type="ECO:0000256" key="1">
    <source>
        <dbReference type="ARBA" id="ARBA00008894"/>
    </source>
</evidence>
<keyword evidence="5" id="KW-0611">Plant defense</keyword>
<dbReference type="PRINTS" id="PR00364">
    <property type="entry name" value="DISEASERSIST"/>
</dbReference>
<evidence type="ECO:0000259" key="8">
    <source>
        <dbReference type="Pfam" id="PF23559"/>
    </source>
</evidence>
<dbReference type="InterPro" id="IPR042197">
    <property type="entry name" value="Apaf_helical"/>
</dbReference>
<dbReference type="InterPro" id="IPR002182">
    <property type="entry name" value="NB-ARC"/>
</dbReference>
<dbReference type="InterPro" id="IPR058922">
    <property type="entry name" value="WHD_DRP"/>
</dbReference>